<name>A0A0C9XDJ8_9AGAR</name>
<feature type="compositionally biased region" description="Basic residues" evidence="1">
    <location>
        <begin position="42"/>
        <end position="51"/>
    </location>
</feature>
<evidence type="ECO:0000313" key="2">
    <source>
        <dbReference type="EMBL" id="KIK02921.1"/>
    </source>
</evidence>
<organism evidence="2 3">
    <name type="scientific">Laccaria amethystina LaAM-08-1</name>
    <dbReference type="NCBI Taxonomy" id="1095629"/>
    <lineage>
        <taxon>Eukaryota</taxon>
        <taxon>Fungi</taxon>
        <taxon>Dikarya</taxon>
        <taxon>Basidiomycota</taxon>
        <taxon>Agaricomycotina</taxon>
        <taxon>Agaricomycetes</taxon>
        <taxon>Agaricomycetidae</taxon>
        <taxon>Agaricales</taxon>
        <taxon>Agaricineae</taxon>
        <taxon>Hydnangiaceae</taxon>
        <taxon>Laccaria</taxon>
    </lineage>
</organism>
<sequence length="368" mass="40983">MPRNQRTLQTTYNEGGSMQTAFQVVLVDQNPPHPPVAPPPTKKCRATKKKSTTVPATGEGGASSPATPRRQGQAASDPTHQTRPSSTLAPVAELPPIIETAPEQPLRLHRLWMTYFQTLLLLKDHQQLQVLLGLNHLAPPVRHPQHEIAQILHWAGLRVHQGLGATADHAVRLTPEERASEIQPRMFTLFFLLMPSVSIACSAANPMIEVVSYADTTSTTVLCKHLANNHLATWVQGCDQLNISILSSGKMKKVIEDYRRQEKSQGSPESANEKPDQPQTEFSPEAFIDAIMEFVVGNDQSLNVVESPELHRIFVMLREELCDSDIPHRSKMRDRIMEVYKEHLEVLKSDMEKALGKISYTSGKSLLP</sequence>
<keyword evidence="3" id="KW-1185">Reference proteome</keyword>
<dbReference type="HOGENOM" id="CLU_752404_0_0_1"/>
<proteinExistence type="predicted"/>
<evidence type="ECO:0000256" key="1">
    <source>
        <dbReference type="SAM" id="MobiDB-lite"/>
    </source>
</evidence>
<dbReference type="AlphaFoldDB" id="A0A0C9XDJ8"/>
<dbReference type="Proteomes" id="UP000054477">
    <property type="component" value="Unassembled WGS sequence"/>
</dbReference>
<feature type="compositionally biased region" description="Polar residues" evidence="1">
    <location>
        <begin position="73"/>
        <end position="88"/>
    </location>
</feature>
<feature type="region of interest" description="Disordered" evidence="1">
    <location>
        <begin position="258"/>
        <end position="280"/>
    </location>
</feature>
<dbReference type="EMBL" id="KN838586">
    <property type="protein sequence ID" value="KIK02921.1"/>
    <property type="molecule type" value="Genomic_DNA"/>
</dbReference>
<evidence type="ECO:0000313" key="3">
    <source>
        <dbReference type="Proteomes" id="UP000054477"/>
    </source>
</evidence>
<feature type="region of interest" description="Disordered" evidence="1">
    <location>
        <begin position="26"/>
        <end position="96"/>
    </location>
</feature>
<gene>
    <name evidence="2" type="ORF">K443DRAFT_5808</name>
</gene>
<dbReference type="OrthoDB" id="3250324at2759"/>
<reference evidence="2 3" key="1">
    <citation type="submission" date="2014-04" db="EMBL/GenBank/DDBJ databases">
        <authorList>
            <consortium name="DOE Joint Genome Institute"/>
            <person name="Kuo A."/>
            <person name="Kohler A."/>
            <person name="Nagy L.G."/>
            <person name="Floudas D."/>
            <person name="Copeland A."/>
            <person name="Barry K.W."/>
            <person name="Cichocki N."/>
            <person name="Veneault-Fourrey C."/>
            <person name="LaButti K."/>
            <person name="Lindquist E.A."/>
            <person name="Lipzen A."/>
            <person name="Lundell T."/>
            <person name="Morin E."/>
            <person name="Murat C."/>
            <person name="Sun H."/>
            <person name="Tunlid A."/>
            <person name="Henrissat B."/>
            <person name="Grigoriev I.V."/>
            <person name="Hibbett D.S."/>
            <person name="Martin F."/>
            <person name="Nordberg H.P."/>
            <person name="Cantor M.N."/>
            <person name="Hua S.X."/>
        </authorList>
    </citation>
    <scope>NUCLEOTIDE SEQUENCE [LARGE SCALE GENOMIC DNA]</scope>
    <source>
        <strain evidence="2 3">LaAM-08-1</strain>
    </source>
</reference>
<reference evidence="3" key="2">
    <citation type="submission" date="2015-01" db="EMBL/GenBank/DDBJ databases">
        <title>Evolutionary Origins and Diversification of the Mycorrhizal Mutualists.</title>
        <authorList>
            <consortium name="DOE Joint Genome Institute"/>
            <consortium name="Mycorrhizal Genomics Consortium"/>
            <person name="Kohler A."/>
            <person name="Kuo A."/>
            <person name="Nagy L.G."/>
            <person name="Floudas D."/>
            <person name="Copeland A."/>
            <person name="Barry K.W."/>
            <person name="Cichocki N."/>
            <person name="Veneault-Fourrey C."/>
            <person name="LaButti K."/>
            <person name="Lindquist E.A."/>
            <person name="Lipzen A."/>
            <person name="Lundell T."/>
            <person name="Morin E."/>
            <person name="Murat C."/>
            <person name="Riley R."/>
            <person name="Ohm R."/>
            <person name="Sun H."/>
            <person name="Tunlid A."/>
            <person name="Henrissat B."/>
            <person name="Grigoriev I.V."/>
            <person name="Hibbett D.S."/>
            <person name="Martin F."/>
        </authorList>
    </citation>
    <scope>NUCLEOTIDE SEQUENCE [LARGE SCALE GENOMIC DNA]</scope>
    <source>
        <strain evidence="3">LaAM-08-1</strain>
    </source>
</reference>
<accession>A0A0C9XDJ8</accession>
<protein>
    <submittedName>
        <fullName evidence="2">Uncharacterized protein</fullName>
    </submittedName>
</protein>
<feature type="compositionally biased region" description="Pro residues" evidence="1">
    <location>
        <begin position="31"/>
        <end position="41"/>
    </location>
</feature>